<dbReference type="PANTHER" id="PTHR42885:SF1">
    <property type="entry name" value="THREONINE-PHOSPHATE DECARBOXYLASE"/>
    <property type="match status" value="1"/>
</dbReference>
<organism evidence="11 12">
    <name type="scientific">Halomonas caseinilytica</name>
    <dbReference type="NCBI Taxonomy" id="438744"/>
    <lineage>
        <taxon>Bacteria</taxon>
        <taxon>Pseudomonadati</taxon>
        <taxon>Pseudomonadota</taxon>
        <taxon>Gammaproteobacteria</taxon>
        <taxon>Oceanospirillales</taxon>
        <taxon>Halomonadaceae</taxon>
        <taxon>Halomonas</taxon>
    </lineage>
</organism>
<keyword evidence="7" id="KW-0456">Lyase</keyword>
<reference evidence="12" key="1">
    <citation type="submission" date="2016-11" db="EMBL/GenBank/DDBJ databases">
        <authorList>
            <person name="Varghese N."/>
            <person name="Submissions S."/>
        </authorList>
    </citation>
    <scope>NUCLEOTIDE SEQUENCE [LARGE SCALE GENOMIC DNA]</scope>
    <source>
        <strain evidence="12">ALO Sharm</strain>
    </source>
</reference>
<keyword evidence="5" id="KW-0169">Cobalamin biosynthesis</keyword>
<dbReference type="InterPro" id="IPR005860">
    <property type="entry name" value="CobD"/>
</dbReference>
<comment type="catalytic activity">
    <reaction evidence="9">
        <text>O-phospho-L-threonine + H(+) = (R)-1-aminopropan-2-yl phosphate + CO2</text>
        <dbReference type="Rhea" id="RHEA:11492"/>
        <dbReference type="ChEBI" id="CHEBI:15378"/>
        <dbReference type="ChEBI" id="CHEBI:16526"/>
        <dbReference type="ChEBI" id="CHEBI:58563"/>
        <dbReference type="ChEBI" id="CHEBI:58675"/>
        <dbReference type="EC" id="4.1.1.81"/>
    </reaction>
</comment>
<dbReference type="GO" id="GO:0009236">
    <property type="term" value="P:cobalamin biosynthetic process"/>
    <property type="evidence" value="ECO:0007669"/>
    <property type="project" value="UniProtKB-UniPathway"/>
</dbReference>
<evidence type="ECO:0000256" key="4">
    <source>
        <dbReference type="ARBA" id="ARBA00012285"/>
    </source>
</evidence>
<dbReference type="Gene3D" id="3.40.640.10">
    <property type="entry name" value="Type I PLP-dependent aspartate aminotransferase-like (Major domain)"/>
    <property type="match status" value="1"/>
</dbReference>
<comment type="cofactor">
    <cofactor evidence="1">
        <name>pyridoxal 5'-phosphate</name>
        <dbReference type="ChEBI" id="CHEBI:597326"/>
    </cofactor>
</comment>
<dbReference type="NCBIfam" id="TIGR01140">
    <property type="entry name" value="L_thr_O3P_dcar"/>
    <property type="match status" value="1"/>
</dbReference>
<dbReference type="Proteomes" id="UP000184248">
    <property type="component" value="Unassembled WGS sequence"/>
</dbReference>
<evidence type="ECO:0000256" key="2">
    <source>
        <dbReference type="ARBA" id="ARBA00003444"/>
    </source>
</evidence>
<evidence type="ECO:0000256" key="8">
    <source>
        <dbReference type="ARBA" id="ARBA00029996"/>
    </source>
</evidence>
<evidence type="ECO:0000313" key="11">
    <source>
        <dbReference type="EMBL" id="SHL14525.1"/>
    </source>
</evidence>
<name>A0A1M6Y937_9GAMM</name>
<dbReference type="InterPro" id="IPR015421">
    <property type="entry name" value="PyrdxlP-dep_Trfase_major"/>
</dbReference>
<dbReference type="PANTHER" id="PTHR42885">
    <property type="entry name" value="HISTIDINOL-PHOSPHATE AMINOTRANSFERASE-RELATED"/>
    <property type="match status" value="1"/>
</dbReference>
<comment type="function">
    <text evidence="2">Decarboxylates L-threonine-O-3-phosphate to yield (R)-1-amino-2-propanol O-2-phosphate, the precursor for the linkage between the nucleotide loop and the corrin ring in cobalamin.</text>
</comment>
<sequence length="360" mass="39328">MTLTAWPAHGGRVAPLLARFGLPADHPVIDFSANLNPLGPPSWLPAWLSGAGDALARYPDPDDDRARRALAEHDDVAPERVLVTNGGIEAIYLAAALHAGGRALVIEPTFSEYALACRRHGLTVDRLALEAPTFRLDLDAAEAALAGIDVVFLCRPNNPTGTLMPRADVERLLARAHRSGTTLVVDEAFVDFTENDERLTTLLDQAPNLLLLRSLTKRFDVPGLRLGYLLGAPETVNRLATQQMPWSVNALARGLVPPLLADHEYLARTRAWLSAERGLPGAVRELGFTVTDTQANFFLLRGGHDADESRALFAFLLERGLLARHTHGFPGLEGAWLRLALREAEDNARLLEALTAWRRP</sequence>
<dbReference type="InterPro" id="IPR015422">
    <property type="entry name" value="PyrdxlP-dep_Trfase_small"/>
</dbReference>
<evidence type="ECO:0000259" key="10">
    <source>
        <dbReference type="Pfam" id="PF00155"/>
    </source>
</evidence>
<dbReference type="OrthoDB" id="9813612at2"/>
<evidence type="ECO:0000256" key="3">
    <source>
        <dbReference type="ARBA" id="ARBA00004953"/>
    </source>
</evidence>
<keyword evidence="6" id="KW-0663">Pyridoxal phosphate</keyword>
<dbReference type="EMBL" id="FRAL01000008">
    <property type="protein sequence ID" value="SHL14525.1"/>
    <property type="molecule type" value="Genomic_DNA"/>
</dbReference>
<keyword evidence="12" id="KW-1185">Reference proteome</keyword>
<dbReference type="EC" id="4.1.1.81" evidence="4"/>
<evidence type="ECO:0000313" key="12">
    <source>
        <dbReference type="Proteomes" id="UP000184248"/>
    </source>
</evidence>
<evidence type="ECO:0000256" key="1">
    <source>
        <dbReference type="ARBA" id="ARBA00001933"/>
    </source>
</evidence>
<dbReference type="AlphaFoldDB" id="A0A1M6Y937"/>
<evidence type="ECO:0000256" key="5">
    <source>
        <dbReference type="ARBA" id="ARBA00022573"/>
    </source>
</evidence>
<dbReference type="GO" id="GO:0048472">
    <property type="term" value="F:threonine-phosphate decarboxylase activity"/>
    <property type="evidence" value="ECO:0007669"/>
    <property type="project" value="UniProtKB-EC"/>
</dbReference>
<protein>
    <recommendedName>
        <fullName evidence="4">threonine-phosphate decarboxylase</fullName>
        <ecNumber evidence="4">4.1.1.81</ecNumber>
    </recommendedName>
    <alternativeName>
        <fullName evidence="8">L-threonine-O-3-phosphate decarboxylase</fullName>
    </alternativeName>
</protein>
<dbReference type="Gene3D" id="3.90.1150.10">
    <property type="entry name" value="Aspartate Aminotransferase, domain 1"/>
    <property type="match status" value="1"/>
</dbReference>
<dbReference type="SUPFAM" id="SSF53383">
    <property type="entry name" value="PLP-dependent transferases"/>
    <property type="match status" value="1"/>
</dbReference>
<dbReference type="RefSeq" id="WP_064700728.1">
    <property type="nucleotide sequence ID" value="NZ_BDEO01000014.1"/>
</dbReference>
<comment type="pathway">
    <text evidence="3">Cofactor biosynthesis; adenosylcobalamin biosynthesis.</text>
</comment>
<feature type="domain" description="Aminotransferase class I/classII large" evidence="10">
    <location>
        <begin position="27"/>
        <end position="354"/>
    </location>
</feature>
<evidence type="ECO:0000256" key="6">
    <source>
        <dbReference type="ARBA" id="ARBA00022898"/>
    </source>
</evidence>
<dbReference type="UniPathway" id="UPA00148"/>
<proteinExistence type="predicted"/>
<accession>A0A1M6Y937</accession>
<evidence type="ECO:0000256" key="7">
    <source>
        <dbReference type="ARBA" id="ARBA00023239"/>
    </source>
</evidence>
<dbReference type="InterPro" id="IPR004839">
    <property type="entry name" value="Aminotransferase_I/II_large"/>
</dbReference>
<dbReference type="CDD" id="cd00609">
    <property type="entry name" value="AAT_like"/>
    <property type="match status" value="1"/>
</dbReference>
<evidence type="ECO:0000256" key="9">
    <source>
        <dbReference type="ARBA" id="ARBA00048531"/>
    </source>
</evidence>
<dbReference type="Pfam" id="PF00155">
    <property type="entry name" value="Aminotran_1_2"/>
    <property type="match status" value="1"/>
</dbReference>
<gene>
    <name evidence="11" type="ORF">SAMN05192556_10891</name>
</gene>
<dbReference type="InterPro" id="IPR015424">
    <property type="entry name" value="PyrdxlP-dep_Trfase"/>
</dbReference>
<dbReference type="GO" id="GO:0030170">
    <property type="term" value="F:pyridoxal phosphate binding"/>
    <property type="evidence" value="ECO:0007669"/>
    <property type="project" value="InterPro"/>
</dbReference>